<dbReference type="PROSITE" id="PS51257">
    <property type="entry name" value="PROKAR_LIPOPROTEIN"/>
    <property type="match status" value="1"/>
</dbReference>
<comment type="caution">
    <text evidence="1">The sequence shown here is derived from an EMBL/GenBank/DDBJ whole genome shotgun (WGS) entry which is preliminary data.</text>
</comment>
<gene>
    <name evidence="1" type="ORF">F8S09_02720</name>
</gene>
<dbReference type="RefSeq" id="WP_152868712.1">
    <property type="nucleotide sequence ID" value="NZ_WBSL01000001.1"/>
</dbReference>
<name>A0A7X1NUI8_9DEIO</name>
<protein>
    <submittedName>
        <fullName evidence="1">Uncharacterized protein</fullName>
    </submittedName>
</protein>
<dbReference type="EMBL" id="WBSL01000001">
    <property type="protein sequence ID" value="MPY65609.1"/>
    <property type="molecule type" value="Genomic_DNA"/>
</dbReference>
<evidence type="ECO:0000313" key="2">
    <source>
        <dbReference type="Proteomes" id="UP000484842"/>
    </source>
</evidence>
<dbReference type="Proteomes" id="UP000484842">
    <property type="component" value="Unassembled WGS sequence"/>
</dbReference>
<accession>A0A7X1NUI8</accession>
<reference evidence="1 2" key="1">
    <citation type="submission" date="2019-10" db="EMBL/GenBank/DDBJ databases">
        <title>Deinococcus sp. isolated from soil.</title>
        <authorList>
            <person name="Li Y."/>
            <person name="Wang J."/>
        </authorList>
    </citation>
    <scope>NUCLEOTIDE SEQUENCE [LARGE SCALE GENOMIC DNA]</scope>
    <source>
        <strain evidence="1 2">SDU3-2</strain>
    </source>
</reference>
<organism evidence="1 2">
    <name type="scientific">Deinococcus terrestris</name>
    <dbReference type="NCBI Taxonomy" id="2651870"/>
    <lineage>
        <taxon>Bacteria</taxon>
        <taxon>Thermotogati</taxon>
        <taxon>Deinococcota</taxon>
        <taxon>Deinococci</taxon>
        <taxon>Deinococcales</taxon>
        <taxon>Deinococcaceae</taxon>
        <taxon>Deinococcus</taxon>
    </lineage>
</organism>
<keyword evidence="2" id="KW-1185">Reference proteome</keyword>
<sequence length="388" mass="42923">MKNFTESGAWGGLQHSWLLGVVVALGGLSACGSTPSEPPPATCEVTGTCPPPQPPPASCVVTNTCPPASINEILRSGPRPPKNVNLFPQSVYPTAIAEEIPSGIKTEAQVLVELKKFLSDEFPGDMQAQKEMLNLFNTVKLRQKIGDPLLRAGLISYTAIMQDYRLIDFILNAKTEAGLEKVTNMSFVDYGADEYTPGAEVFVNNQGQMMVTFNKRYRQSSPTSFAELFRHEVFHQDKPVSVWEERIANLDAGATQFYILKTHPALVTDNTILSRVNNLHAALLLNSRSRETGQLDVFAEQGKQLMPGSTLPATRWIDRELIKRNENFAETSPGNALVQARYPMCDMREFNEATLRCVNANVMKVYGLTAEDLIRLMGILELDLDITK</sequence>
<proteinExistence type="predicted"/>
<dbReference type="AlphaFoldDB" id="A0A7X1NUI8"/>
<evidence type="ECO:0000313" key="1">
    <source>
        <dbReference type="EMBL" id="MPY65609.1"/>
    </source>
</evidence>